<dbReference type="KEGG" id="llu:AKJ09_09725"/>
<protein>
    <recommendedName>
        <fullName evidence="4">Leucine rich repeat variant</fullName>
    </recommendedName>
</protein>
<dbReference type="AlphaFoldDB" id="A0A0K1QBL6"/>
<feature type="region of interest" description="Disordered" evidence="1">
    <location>
        <begin position="121"/>
        <end position="142"/>
    </location>
</feature>
<sequence length="280" mass="30681">MVGAMTDAPRESPTGAGGAGASRGADALVRTTRSLPEATLRAAYLKSLLLANDVVELAACLDIVCGRAEQAEAAPREVLVALVDALNDPACKEVVQQLREQAASAPHLALERLVRQPLRVPATARDVPDPEDDRIPDYGRGRPLTLGERKSLARRPDRDMLERLLRDPHPDVIRQLLVNPRLTEDDVLRMAARRPSRPDVLSEIARSSRWAHRPRLRMALVLNPDTPLEIAGPILGLLLRHELRLVATSPTVAPAVRALALEHLQRRPPGQFSDDDDVLQ</sequence>
<accession>A0A0K1QBL6</accession>
<reference evidence="2 3" key="1">
    <citation type="submission" date="2015-08" db="EMBL/GenBank/DDBJ databases">
        <authorList>
            <person name="Babu N.S."/>
            <person name="Beckwith C.J."/>
            <person name="Beseler K.G."/>
            <person name="Brison A."/>
            <person name="Carone J.V."/>
            <person name="Caskin T.P."/>
            <person name="Diamond M."/>
            <person name="Durham M.E."/>
            <person name="Foxe J.M."/>
            <person name="Go M."/>
            <person name="Henderson B.A."/>
            <person name="Jones I.B."/>
            <person name="McGettigan J.A."/>
            <person name="Micheletti S.J."/>
            <person name="Nasrallah M.E."/>
            <person name="Ortiz D."/>
            <person name="Piller C.R."/>
            <person name="Privatt S.R."/>
            <person name="Schneider S.L."/>
            <person name="Sharp S."/>
            <person name="Smith T.C."/>
            <person name="Stanton J.D."/>
            <person name="Ullery H.E."/>
            <person name="Wilson R.J."/>
            <person name="Serrano M.G."/>
            <person name="Buck G."/>
            <person name="Lee V."/>
            <person name="Wang Y."/>
            <person name="Carvalho R."/>
            <person name="Voegtly L."/>
            <person name="Shi R."/>
            <person name="Duckworth R."/>
            <person name="Johnson A."/>
            <person name="Loviza R."/>
            <person name="Walstead R."/>
            <person name="Shah Z."/>
            <person name="Kiflezghi M."/>
            <person name="Wade K."/>
            <person name="Ball S.L."/>
            <person name="Bradley K.W."/>
            <person name="Asai D.J."/>
            <person name="Bowman C.A."/>
            <person name="Russell D.A."/>
            <person name="Pope W.H."/>
            <person name="Jacobs-Sera D."/>
            <person name="Hendrix R.W."/>
            <person name="Hatfull G.F."/>
        </authorList>
    </citation>
    <scope>NUCLEOTIDE SEQUENCE [LARGE SCALE GENOMIC DNA]</scope>
    <source>
        <strain evidence="2 3">DSM 27648</strain>
    </source>
</reference>
<dbReference type="Proteomes" id="UP000064967">
    <property type="component" value="Chromosome"/>
</dbReference>
<gene>
    <name evidence="2" type="ORF">AKJ09_09725</name>
</gene>
<organism evidence="2 3">
    <name type="scientific">Labilithrix luteola</name>
    <dbReference type="NCBI Taxonomy" id="1391654"/>
    <lineage>
        <taxon>Bacteria</taxon>
        <taxon>Pseudomonadati</taxon>
        <taxon>Myxococcota</taxon>
        <taxon>Polyangia</taxon>
        <taxon>Polyangiales</taxon>
        <taxon>Labilitrichaceae</taxon>
        <taxon>Labilithrix</taxon>
    </lineage>
</organism>
<proteinExistence type="predicted"/>
<evidence type="ECO:0000313" key="3">
    <source>
        <dbReference type="Proteomes" id="UP000064967"/>
    </source>
</evidence>
<keyword evidence="3" id="KW-1185">Reference proteome</keyword>
<dbReference type="EMBL" id="CP012333">
    <property type="protein sequence ID" value="AKV03062.1"/>
    <property type="molecule type" value="Genomic_DNA"/>
</dbReference>
<evidence type="ECO:0000313" key="2">
    <source>
        <dbReference type="EMBL" id="AKV03062.1"/>
    </source>
</evidence>
<dbReference type="STRING" id="1391654.AKJ09_09725"/>
<evidence type="ECO:0000256" key="1">
    <source>
        <dbReference type="SAM" id="MobiDB-lite"/>
    </source>
</evidence>
<evidence type="ECO:0008006" key="4">
    <source>
        <dbReference type="Google" id="ProtNLM"/>
    </source>
</evidence>
<name>A0A0K1QBL6_9BACT</name>
<feature type="region of interest" description="Disordered" evidence="1">
    <location>
        <begin position="1"/>
        <end position="23"/>
    </location>
</feature>